<dbReference type="InterPro" id="IPR001388">
    <property type="entry name" value="Synaptobrevin-like"/>
</dbReference>
<protein>
    <submittedName>
        <fullName evidence="6">Vesicle-associated membrane protein 8 (endobrevin)</fullName>
    </submittedName>
</protein>
<evidence type="ECO:0000313" key="7">
    <source>
        <dbReference type="Proteomes" id="UP000694568"/>
    </source>
</evidence>
<sequence length="119" mass="13596">RGNDMQQREQGGVAVPRDKMQALRDQVDEVKDKMKENMERVIERGEKGLDLLAKAEEMEKGTQHLTQTTRKVARTYWWKNVKMIMVIVVVILIIVLIIILLATGVIPVSDPMPSVTKKQ</sequence>
<dbReference type="GeneTree" id="ENSGT00940000160325"/>
<evidence type="ECO:0000256" key="1">
    <source>
        <dbReference type="ARBA" id="ARBA00008025"/>
    </source>
</evidence>
<dbReference type="InterPro" id="IPR016444">
    <property type="entry name" value="Synaptobrevin/VAMP"/>
</dbReference>
<evidence type="ECO:0000256" key="4">
    <source>
        <dbReference type="SAM" id="Phobius"/>
    </source>
</evidence>
<dbReference type="GO" id="GO:0016020">
    <property type="term" value="C:membrane"/>
    <property type="evidence" value="ECO:0007669"/>
    <property type="project" value="InterPro"/>
</dbReference>
<dbReference type="InterPro" id="IPR042855">
    <property type="entry name" value="V_SNARE_CC"/>
</dbReference>
<evidence type="ECO:0000256" key="2">
    <source>
        <dbReference type="ARBA" id="ARBA00046280"/>
    </source>
</evidence>
<dbReference type="GO" id="GO:0012505">
    <property type="term" value="C:endomembrane system"/>
    <property type="evidence" value="ECO:0007669"/>
    <property type="project" value="UniProtKB-SubCell"/>
</dbReference>
<dbReference type="SUPFAM" id="SSF58038">
    <property type="entry name" value="SNARE fusion complex"/>
    <property type="match status" value="1"/>
</dbReference>
<reference evidence="6" key="2">
    <citation type="submission" date="2025-09" db="UniProtKB">
        <authorList>
            <consortium name="Ensembl"/>
        </authorList>
    </citation>
    <scope>IDENTIFICATION</scope>
</reference>
<reference evidence="6" key="1">
    <citation type="submission" date="2025-08" db="UniProtKB">
        <authorList>
            <consortium name="Ensembl"/>
        </authorList>
    </citation>
    <scope>IDENTIFICATION</scope>
</reference>
<dbReference type="PANTHER" id="PTHR45701">
    <property type="entry name" value="SYNAPTOBREVIN FAMILY MEMBER"/>
    <property type="match status" value="1"/>
</dbReference>
<accession>A0A8D0A489</accession>
<dbReference type="GO" id="GO:0016192">
    <property type="term" value="P:vesicle-mediated transport"/>
    <property type="evidence" value="ECO:0007669"/>
    <property type="project" value="InterPro"/>
</dbReference>
<dbReference type="PIRSF" id="PIRSF005409">
    <property type="entry name" value="Synaptobrevin_euk"/>
    <property type="match status" value="1"/>
</dbReference>
<evidence type="ECO:0000256" key="3">
    <source>
        <dbReference type="PROSITE-ProRule" id="PRU00290"/>
    </source>
</evidence>
<feature type="transmembrane region" description="Helical" evidence="4">
    <location>
        <begin position="84"/>
        <end position="106"/>
    </location>
</feature>
<dbReference type="PROSITE" id="PS50892">
    <property type="entry name" value="V_SNARE"/>
    <property type="match status" value="1"/>
</dbReference>
<dbReference type="Ensembl" id="ENSSLUT00000050668.1">
    <property type="protein sequence ID" value="ENSSLUP00000049199.1"/>
    <property type="gene ID" value="ENSSLUG00000021490.1"/>
</dbReference>
<comment type="subcellular location">
    <subcellularLocation>
        <location evidence="2">Endomembrane system</location>
        <topology evidence="2">Single-pass type IV membrane protein</topology>
    </subcellularLocation>
</comment>
<keyword evidence="3" id="KW-0175">Coiled coil</keyword>
<dbReference type="Gene3D" id="1.20.5.110">
    <property type="match status" value="1"/>
</dbReference>
<proteinExistence type="inferred from homology"/>
<dbReference type="PRINTS" id="PR00219">
    <property type="entry name" value="SYNAPTOBREVN"/>
</dbReference>
<keyword evidence="4" id="KW-0812">Transmembrane</keyword>
<keyword evidence="4" id="KW-0472">Membrane</keyword>
<keyword evidence="4" id="KW-1133">Transmembrane helix</keyword>
<name>A0A8D0A489_SANLU</name>
<organism evidence="6 7">
    <name type="scientific">Sander lucioperca</name>
    <name type="common">Pike-perch</name>
    <name type="synonym">Perca lucioperca</name>
    <dbReference type="NCBI Taxonomy" id="283035"/>
    <lineage>
        <taxon>Eukaryota</taxon>
        <taxon>Metazoa</taxon>
        <taxon>Chordata</taxon>
        <taxon>Craniata</taxon>
        <taxon>Vertebrata</taxon>
        <taxon>Euteleostomi</taxon>
        <taxon>Actinopterygii</taxon>
        <taxon>Neopterygii</taxon>
        <taxon>Teleostei</taxon>
        <taxon>Neoteleostei</taxon>
        <taxon>Acanthomorphata</taxon>
        <taxon>Eupercaria</taxon>
        <taxon>Perciformes</taxon>
        <taxon>Percoidei</taxon>
        <taxon>Percidae</taxon>
        <taxon>Luciopercinae</taxon>
        <taxon>Sander</taxon>
    </lineage>
</organism>
<comment type="similarity">
    <text evidence="1">Belongs to the synaptobrevin family.</text>
</comment>
<keyword evidence="7" id="KW-1185">Reference proteome</keyword>
<dbReference type="Proteomes" id="UP000694568">
    <property type="component" value="Unplaced"/>
</dbReference>
<evidence type="ECO:0000259" key="5">
    <source>
        <dbReference type="PROSITE" id="PS50892"/>
    </source>
</evidence>
<feature type="domain" description="V-SNARE coiled-coil homology" evidence="5">
    <location>
        <begin position="19"/>
        <end position="79"/>
    </location>
</feature>
<dbReference type="Pfam" id="PF00957">
    <property type="entry name" value="Synaptobrevin"/>
    <property type="match status" value="1"/>
</dbReference>
<evidence type="ECO:0000313" key="6">
    <source>
        <dbReference type="Ensembl" id="ENSSLUP00000049199.1"/>
    </source>
</evidence>
<dbReference type="AlphaFoldDB" id="A0A8D0A489"/>